<organism evidence="2 3">
    <name type="scientific">Deinococcus radiophilus</name>
    <dbReference type="NCBI Taxonomy" id="32062"/>
    <lineage>
        <taxon>Bacteria</taxon>
        <taxon>Thermotogati</taxon>
        <taxon>Deinococcota</taxon>
        <taxon>Deinococci</taxon>
        <taxon>Deinococcales</taxon>
        <taxon>Deinococcaceae</taxon>
        <taxon>Deinococcus</taxon>
    </lineage>
</organism>
<evidence type="ECO:0000313" key="3">
    <source>
        <dbReference type="Proteomes" id="UP000277766"/>
    </source>
</evidence>
<dbReference type="InterPro" id="IPR035919">
    <property type="entry name" value="EAL_sf"/>
</dbReference>
<dbReference type="OrthoDB" id="67308at2"/>
<dbReference type="AlphaFoldDB" id="A0A431W609"/>
<proteinExistence type="predicted"/>
<accession>A0A431W609</accession>
<dbReference type="SUPFAM" id="SSF141868">
    <property type="entry name" value="EAL domain-like"/>
    <property type="match status" value="1"/>
</dbReference>
<dbReference type="CDD" id="cd01948">
    <property type="entry name" value="EAL"/>
    <property type="match status" value="1"/>
</dbReference>
<dbReference type="InterPro" id="IPR001633">
    <property type="entry name" value="EAL_dom"/>
</dbReference>
<dbReference type="Pfam" id="PF00563">
    <property type="entry name" value="EAL"/>
    <property type="match status" value="1"/>
</dbReference>
<dbReference type="PROSITE" id="PS50883">
    <property type="entry name" value="EAL"/>
    <property type="match status" value="1"/>
</dbReference>
<keyword evidence="3" id="KW-1185">Reference proteome</keyword>
<comment type="caution">
    <text evidence="2">The sequence shown here is derived from an EMBL/GenBank/DDBJ whole genome shotgun (WGS) entry which is preliminary data.</text>
</comment>
<gene>
    <name evidence="2" type="ORF">EJ104_01205</name>
</gene>
<name>A0A431W609_9DEIO</name>
<evidence type="ECO:0000313" key="2">
    <source>
        <dbReference type="EMBL" id="RTR30897.1"/>
    </source>
</evidence>
<dbReference type="Gene3D" id="3.20.20.450">
    <property type="entry name" value="EAL domain"/>
    <property type="match status" value="1"/>
</dbReference>
<dbReference type="GO" id="GO:0071111">
    <property type="term" value="F:cyclic-guanylate-specific phosphodiesterase activity"/>
    <property type="evidence" value="ECO:0007669"/>
    <property type="project" value="InterPro"/>
</dbReference>
<evidence type="ECO:0000259" key="1">
    <source>
        <dbReference type="PROSITE" id="PS50883"/>
    </source>
</evidence>
<dbReference type="PANTHER" id="PTHR33121">
    <property type="entry name" value="CYCLIC DI-GMP PHOSPHODIESTERASE PDEF"/>
    <property type="match status" value="1"/>
</dbReference>
<dbReference type="PANTHER" id="PTHR33121:SF71">
    <property type="entry name" value="OXYGEN SENSOR PROTEIN DOSP"/>
    <property type="match status" value="1"/>
</dbReference>
<feature type="domain" description="EAL" evidence="1">
    <location>
        <begin position="1"/>
        <end position="125"/>
    </location>
</feature>
<dbReference type="SMART" id="SM00052">
    <property type="entry name" value="EAL"/>
    <property type="match status" value="1"/>
</dbReference>
<dbReference type="Proteomes" id="UP000277766">
    <property type="component" value="Unassembled WGS sequence"/>
</dbReference>
<dbReference type="EMBL" id="RXPE01000001">
    <property type="protein sequence ID" value="RTR30897.1"/>
    <property type="molecule type" value="Genomic_DNA"/>
</dbReference>
<dbReference type="InterPro" id="IPR050706">
    <property type="entry name" value="Cyclic-di-GMP_PDE-like"/>
</dbReference>
<protein>
    <submittedName>
        <fullName evidence="2">EAL domain-containing protein</fullName>
    </submittedName>
</protein>
<reference evidence="2 3" key="1">
    <citation type="submission" date="2018-12" db="EMBL/GenBank/DDBJ databases">
        <title>Deinococcus radiophilus ATCC 27603 genome sequencing and assembly.</title>
        <authorList>
            <person name="Maclea K.S."/>
            <person name="Maynard C.R."/>
        </authorList>
    </citation>
    <scope>NUCLEOTIDE SEQUENCE [LARGE SCALE GENOMIC DNA]</scope>
    <source>
        <strain evidence="2 3">ATCC 27603</strain>
    </source>
</reference>
<sequence length="125" mass="13396">MQFSQPSFVQEVAAALVATGLSGSALELELTESMVHGDQELAVTHLAALDELGVSVALDDFGTGFSSLNMLHNLPFHVLKIDRGFLRDLHPNGLNYARARTLIEVTISLAHIINMAVVAEGVEAE</sequence>